<evidence type="ECO:0000313" key="5">
    <source>
        <dbReference type="Proteomes" id="UP000478746"/>
    </source>
</evidence>
<feature type="compositionally biased region" description="Polar residues" evidence="1">
    <location>
        <begin position="126"/>
        <end position="175"/>
    </location>
</feature>
<feature type="compositionally biased region" description="Basic and acidic residues" evidence="1">
    <location>
        <begin position="89"/>
        <end position="105"/>
    </location>
</feature>
<protein>
    <submittedName>
        <fullName evidence="3">Uncharacterized protein</fullName>
    </submittedName>
</protein>
<dbReference type="AlphaFoldDB" id="A0A6A2SNM3"/>
<evidence type="ECO:0000313" key="4">
    <source>
        <dbReference type="Proteomes" id="UP000461165"/>
    </source>
</evidence>
<dbReference type="Proteomes" id="UP000461165">
    <property type="component" value="Unassembled WGS sequence"/>
</dbReference>
<dbReference type="EMBL" id="WDVF01000004">
    <property type="protein sequence ID" value="KAB7136748.1"/>
    <property type="molecule type" value="Genomic_DNA"/>
</dbReference>
<name>A0A6A2SNM3_BIFLN</name>
<feature type="compositionally biased region" description="Polar residues" evidence="1">
    <location>
        <begin position="271"/>
        <end position="280"/>
    </location>
</feature>
<reference evidence="4 5" key="1">
    <citation type="journal article" date="2019" name="Nat. Med.">
        <title>A library of human gut bacterial isolates paired with longitudinal multiomics data enables mechanistic microbiome research.</title>
        <authorList>
            <person name="Poyet M."/>
            <person name="Groussin M."/>
            <person name="Gibbons S.M."/>
            <person name="Avila-Pacheco J."/>
            <person name="Jiang X."/>
            <person name="Kearney S.M."/>
            <person name="Perrotta A.R."/>
            <person name="Berdy B."/>
            <person name="Zhao S."/>
            <person name="Lieberman T.D."/>
            <person name="Swanson P.K."/>
            <person name="Smith M."/>
            <person name="Roesemann S."/>
            <person name="Alexander J.E."/>
            <person name="Rich S.A."/>
            <person name="Livny J."/>
            <person name="Vlamakis H."/>
            <person name="Clish C."/>
            <person name="Bullock K."/>
            <person name="Deik A."/>
            <person name="Scott J."/>
            <person name="Pierce K.A."/>
            <person name="Xavier R.J."/>
            <person name="Alm E.J."/>
        </authorList>
    </citation>
    <scope>NUCLEOTIDE SEQUENCE [LARGE SCALE GENOMIC DNA]</scope>
    <source>
        <strain evidence="3 4">BIOML-A166</strain>
        <strain evidence="2 5">BIOML-A320</strain>
    </source>
</reference>
<feature type="region of interest" description="Disordered" evidence="1">
    <location>
        <begin position="250"/>
        <end position="280"/>
    </location>
</feature>
<proteinExistence type="predicted"/>
<organism evidence="3 4">
    <name type="scientific">Bifidobacterium longum</name>
    <dbReference type="NCBI Taxonomy" id="216816"/>
    <lineage>
        <taxon>Bacteria</taxon>
        <taxon>Bacillati</taxon>
        <taxon>Actinomycetota</taxon>
        <taxon>Actinomycetes</taxon>
        <taxon>Bifidobacteriales</taxon>
        <taxon>Bifidobacteriaceae</taxon>
        <taxon>Bifidobacterium</taxon>
    </lineage>
</organism>
<evidence type="ECO:0000313" key="3">
    <source>
        <dbReference type="EMBL" id="KAB7136748.1"/>
    </source>
</evidence>
<evidence type="ECO:0000256" key="1">
    <source>
        <dbReference type="SAM" id="MobiDB-lite"/>
    </source>
</evidence>
<sequence length="307" mass="34806">MARQGYGKLSNGFHSNTKVLKLQRMRPSALGVYCMAISFCSDVLNDGVMSEDDVIYQLNATEEDIEALIKVGMFERSDDGSYRIHDYLSHQSSREQVETRAEGARNRKRKQRSEADVTPESRWDETNVTSMSRRDNSNVTPESRWDSLTKNQEPITNNQKNSSNEEFSLPQTPSQAEGAAESADEDYPIEFEQFWQTYPRKTGKRNAFEAWRKARRKTNNTFLIAKASRYAADPNREPGYTLTPANWLDGEHWDDDPLPAKPEPTARPSPSAWNRSQANQDANAALIAHYAAEEAAENQSREGVLTC</sequence>
<dbReference type="EMBL" id="WEAY01000004">
    <property type="protein sequence ID" value="KAB6838591.1"/>
    <property type="molecule type" value="Genomic_DNA"/>
</dbReference>
<feature type="region of interest" description="Disordered" evidence="1">
    <location>
        <begin position="89"/>
        <end position="184"/>
    </location>
</feature>
<gene>
    <name evidence="3" type="ORF">GBC97_02590</name>
    <name evidence="2" type="ORF">GBK08_02685</name>
</gene>
<dbReference type="Proteomes" id="UP000478746">
    <property type="component" value="Unassembled WGS sequence"/>
</dbReference>
<feature type="compositionally biased region" description="Basic and acidic residues" evidence="1">
    <location>
        <begin position="112"/>
        <end position="125"/>
    </location>
</feature>
<evidence type="ECO:0000313" key="2">
    <source>
        <dbReference type="EMBL" id="KAB6838591.1"/>
    </source>
</evidence>
<comment type="caution">
    <text evidence="3">The sequence shown here is derived from an EMBL/GenBank/DDBJ whole genome shotgun (WGS) entry which is preliminary data.</text>
</comment>
<accession>A0A6A2SNM3</accession>